<dbReference type="Proteomes" id="UP000013190">
    <property type="component" value="Unassembled WGS sequence"/>
</dbReference>
<evidence type="ECO:0000313" key="9">
    <source>
        <dbReference type="Proteomes" id="UP000013248"/>
    </source>
</evidence>
<evidence type="ECO:0000256" key="2">
    <source>
        <dbReference type="ARBA" id="ARBA00022692"/>
    </source>
</evidence>
<evidence type="ECO:0000256" key="5">
    <source>
        <dbReference type="SAM" id="Phobius"/>
    </source>
</evidence>
<evidence type="ECO:0000313" key="8">
    <source>
        <dbReference type="Proteomes" id="UP000013190"/>
    </source>
</evidence>
<evidence type="ECO:0000256" key="3">
    <source>
        <dbReference type="ARBA" id="ARBA00022989"/>
    </source>
</evidence>
<feature type="transmembrane region" description="Helical" evidence="5">
    <location>
        <begin position="6"/>
        <end position="25"/>
    </location>
</feature>
<dbReference type="Pfam" id="PF07869">
    <property type="entry name" value="DUF1656"/>
    <property type="match status" value="1"/>
</dbReference>
<keyword evidence="8" id="KW-1185">Reference proteome</keyword>
<keyword evidence="2 5" id="KW-0812">Transmembrane</keyword>
<dbReference type="HOGENOM" id="CLU_188292_1_0_6"/>
<accession>N8R463</accession>
<protein>
    <recommendedName>
        <fullName evidence="10">DUF1656 domain-containing protein</fullName>
    </recommendedName>
</protein>
<dbReference type="Proteomes" id="UP000013248">
    <property type="component" value="Unassembled WGS sequence"/>
</dbReference>
<dbReference type="InterPro" id="IPR012451">
    <property type="entry name" value="DUF1656"/>
</dbReference>
<reference evidence="8" key="2">
    <citation type="submission" date="2013-02" db="EMBL/GenBank/DDBJ databases">
        <title>The Genome Sequence of Acinetobacter sp. NIPH 236.</title>
        <authorList>
            <consortium name="The Broad Institute Genome Sequencing Platform"/>
            <consortium name="The Broad Institute Genome Sequencing Center for Infectious Disease"/>
            <person name="Cerqueira G."/>
            <person name="Feldgarden M."/>
            <person name="Courvalin P."/>
            <person name="Perichon B."/>
            <person name="Grillot-Courvalin C."/>
            <person name="Clermont D."/>
            <person name="Rocha E."/>
            <person name="Yoon E.-J."/>
            <person name="Nemec A."/>
            <person name="Walker B."/>
            <person name="Young S.K."/>
            <person name="Zeng Q."/>
            <person name="Gargeya S."/>
            <person name="Fitzgerald M."/>
            <person name="Haas B."/>
            <person name="Abouelleil A."/>
            <person name="Alvarado L."/>
            <person name="Arachchi H.M."/>
            <person name="Berlin A.M."/>
            <person name="Chapman S.B."/>
            <person name="Dewar J."/>
            <person name="Goldberg J."/>
            <person name="Griggs A."/>
            <person name="Gujja S."/>
            <person name="Hansen M."/>
            <person name="Howarth C."/>
            <person name="Imamovic A."/>
            <person name="Larimer J."/>
            <person name="McCowan C."/>
            <person name="Murphy C."/>
            <person name="Neiman D."/>
            <person name="Pearson M."/>
            <person name="Priest M."/>
            <person name="Roberts A."/>
            <person name="Saif S."/>
            <person name="Shea T."/>
            <person name="Sisk P."/>
            <person name="Sykes S."/>
            <person name="Wortman J."/>
            <person name="Nusbaum C."/>
            <person name="Birren B."/>
        </authorList>
    </citation>
    <scope>NUCLEOTIDE SEQUENCE [LARGE SCALE GENOMIC DNA]</scope>
    <source>
        <strain evidence="8">NIPH 236</strain>
    </source>
</reference>
<evidence type="ECO:0000313" key="6">
    <source>
        <dbReference type="EMBL" id="ENU28334.1"/>
    </source>
</evidence>
<dbReference type="RefSeq" id="WP_004659299.1">
    <property type="nucleotide sequence ID" value="NZ_BMDV01000005.1"/>
</dbReference>
<evidence type="ECO:0000256" key="1">
    <source>
        <dbReference type="ARBA" id="ARBA00022475"/>
    </source>
</evidence>
<dbReference type="STRING" id="1217705.F900_02923"/>
<accession>N9MZY0</accession>
<evidence type="ECO:0000313" key="7">
    <source>
        <dbReference type="EMBL" id="ENW98835.1"/>
    </source>
</evidence>
<dbReference type="AlphaFoldDB" id="N8R463"/>
<reference evidence="6 8" key="3">
    <citation type="journal article" date="2016" name="Int. J. Syst. Evol. Microbiol.">
        <title>Taxonomy of haemolytic and/or proteolytic strains of the genus Acinetobacter with the proposal of Acinetobacter courvalinii sp. nov. (genomic species 14 sensu Bouvet &amp; Jeanjean), Acinetobacter dispersus sp. nov. (genomic species 17), Acinetobacter modestus sp. nov., Acinetobacter proteolyticus sp. nov. and Acinetobacter vivianii sp. nov.</title>
        <authorList>
            <person name="Nemec A."/>
            <person name="Radolfova-Krizova L."/>
            <person name="Maixnerova M."/>
            <person name="Vrestiakova E."/>
            <person name="Jezek P."/>
            <person name="Sedo O."/>
        </authorList>
    </citation>
    <scope>NUCLEOTIDE SEQUENCE [LARGE SCALE GENOMIC DNA]</scope>
    <source>
        <strain evidence="6 8">NIPH 236</strain>
    </source>
</reference>
<keyword evidence="4 5" id="KW-0472">Membrane</keyword>
<keyword evidence="3 5" id="KW-1133">Transmembrane helix</keyword>
<dbReference type="GeneID" id="92833880"/>
<comment type="caution">
    <text evidence="7">The sequence shown here is derived from an EMBL/GenBank/DDBJ whole genome shotgun (WGS) entry which is preliminary data.</text>
</comment>
<gene>
    <name evidence="7" type="ORF">F900_02923</name>
    <name evidence="6" type="ORF">F992_00447</name>
</gene>
<feature type="transmembrane region" description="Helical" evidence="5">
    <location>
        <begin position="46"/>
        <end position="67"/>
    </location>
</feature>
<dbReference type="EMBL" id="APOJ01000015">
    <property type="protein sequence ID" value="ENU28334.1"/>
    <property type="molecule type" value="Genomic_DNA"/>
</dbReference>
<name>N8R463_9GAMM</name>
<evidence type="ECO:0008006" key="10">
    <source>
        <dbReference type="Google" id="ProtNLM"/>
    </source>
</evidence>
<proteinExistence type="predicted"/>
<organism evidence="7 9">
    <name type="scientific">Acinetobacter modestus</name>
    <dbReference type="NCBI Taxonomy" id="1776740"/>
    <lineage>
        <taxon>Bacteria</taxon>
        <taxon>Pseudomonadati</taxon>
        <taxon>Pseudomonadota</taxon>
        <taxon>Gammaproteobacteria</taxon>
        <taxon>Moraxellales</taxon>
        <taxon>Moraxellaceae</taxon>
        <taxon>Acinetobacter</taxon>
    </lineage>
</organism>
<dbReference type="EMBL" id="APRP01000031">
    <property type="protein sequence ID" value="ENW98835.1"/>
    <property type="molecule type" value="Genomic_DNA"/>
</dbReference>
<evidence type="ECO:0000256" key="4">
    <source>
        <dbReference type="ARBA" id="ARBA00023136"/>
    </source>
</evidence>
<sequence>MGEINVYGIYIPILLVQAIIAYVLFKLMSPLIDRLVMRGWIVLPNIFNLCLYLGLLLCMHWLCLYLQGTSL</sequence>
<reference evidence="7 9" key="1">
    <citation type="submission" date="2013-02" db="EMBL/GenBank/DDBJ databases">
        <title>The Genome Sequence of Acinetobacter sp. ANC 3862.</title>
        <authorList>
            <consortium name="The Broad Institute Genome Sequencing Platform"/>
            <consortium name="The Broad Institute Genome Sequencing Center for Infectious Disease"/>
            <person name="Cerqueira G."/>
            <person name="Feldgarden M."/>
            <person name="Courvalin P."/>
            <person name="Perichon B."/>
            <person name="Grillot-Courvalin C."/>
            <person name="Clermont D."/>
            <person name="Rocha E."/>
            <person name="Yoon E.-J."/>
            <person name="Nemec A."/>
            <person name="Walker B."/>
            <person name="Young S.K."/>
            <person name="Zeng Q."/>
            <person name="Gargeya S."/>
            <person name="Fitzgerald M."/>
            <person name="Haas B."/>
            <person name="Abouelleil A."/>
            <person name="Alvarado L."/>
            <person name="Arachchi H.M."/>
            <person name="Berlin A.M."/>
            <person name="Chapman S.B."/>
            <person name="Dewar J."/>
            <person name="Goldberg J."/>
            <person name="Griggs A."/>
            <person name="Gujja S."/>
            <person name="Hansen M."/>
            <person name="Howarth C."/>
            <person name="Imamovic A."/>
            <person name="Larimer J."/>
            <person name="McCowan C."/>
            <person name="Murphy C."/>
            <person name="Neiman D."/>
            <person name="Pearson M."/>
            <person name="Priest M."/>
            <person name="Roberts A."/>
            <person name="Saif S."/>
            <person name="Shea T."/>
            <person name="Sisk P."/>
            <person name="Sykes S."/>
            <person name="Wortman J."/>
            <person name="Nusbaum C."/>
            <person name="Birren B."/>
        </authorList>
    </citation>
    <scope>NUCLEOTIDE SEQUENCE [LARGE SCALE GENOMIC DNA]</scope>
    <source>
        <strain evidence="7 9">ANC 3862</strain>
    </source>
</reference>
<keyword evidence="1" id="KW-1003">Cell membrane</keyword>